<feature type="signal peptide" evidence="7">
    <location>
        <begin position="1"/>
        <end position="18"/>
    </location>
</feature>
<sequence length="332" mass="34763">MKRRLLAALLLTAAVTTAACGTSSNSDKSVQADGSVDLSQVTLNVGDQKGSGLQALLDAAGELKTVPYKISWAQFTSGPPMLEGINSGAVDLGQVGNAPPVFAAAAKSQIKIVESSAAKLEGIAILVPPDSPIKAPADLRGKKIAVAKGSSSNYHLLNVLQHNGLSFNDIQAQYLQPADALAAFSGGKVDAWAVWDPYVAQAQLQLNARVVADGNGYGPNDGFFVAGSKSLQNKGKTAAIRDLLQRVLRAHTWANAHPDDWGKVINQLTGLPLDVAQKMSNRQNTTDHPLDAATIAGEQNVADAFAGANLIPGKVTMTDFIDTRFNDLFPAS</sequence>
<dbReference type="InterPro" id="IPR001638">
    <property type="entry name" value="Solute-binding_3/MltF_N"/>
</dbReference>
<name>A0A3M2LB61_9NOCA</name>
<dbReference type="AlphaFoldDB" id="A0A3M2LB61"/>
<dbReference type="CDD" id="cd13558">
    <property type="entry name" value="PBP2_SsuA_like_2"/>
    <property type="match status" value="1"/>
</dbReference>
<evidence type="ECO:0000256" key="3">
    <source>
        <dbReference type="ARBA" id="ARBA00022448"/>
    </source>
</evidence>
<evidence type="ECO:0000259" key="8">
    <source>
        <dbReference type="SMART" id="SM00062"/>
    </source>
</evidence>
<evidence type="ECO:0000313" key="10">
    <source>
        <dbReference type="Proteomes" id="UP000279275"/>
    </source>
</evidence>
<keyword evidence="4 7" id="KW-0732">Signal</keyword>
<dbReference type="SMART" id="SM00062">
    <property type="entry name" value="PBPb"/>
    <property type="match status" value="1"/>
</dbReference>
<evidence type="ECO:0000256" key="6">
    <source>
        <dbReference type="ARBA" id="ARBA00070228"/>
    </source>
</evidence>
<protein>
    <recommendedName>
        <fullName evidence="6">Putative aliphatic sulfonates-binding protein</fullName>
    </recommendedName>
</protein>
<comment type="function">
    <text evidence="5">Part of a binding-protein-dependent transport system for aliphatic sulfonates. Putative binding protein.</text>
</comment>
<dbReference type="InterPro" id="IPR010067">
    <property type="entry name" value="ABC_SsuA_sub-bd"/>
</dbReference>
<dbReference type="Proteomes" id="UP000279275">
    <property type="component" value="Unassembled WGS sequence"/>
</dbReference>
<evidence type="ECO:0000256" key="2">
    <source>
        <dbReference type="ARBA" id="ARBA00010742"/>
    </source>
</evidence>
<dbReference type="PROSITE" id="PS51257">
    <property type="entry name" value="PROKAR_LIPOPROTEIN"/>
    <property type="match status" value="1"/>
</dbReference>
<evidence type="ECO:0000256" key="1">
    <source>
        <dbReference type="ARBA" id="ARBA00004418"/>
    </source>
</evidence>
<dbReference type="FunFam" id="3.40.190.10:FF:000050">
    <property type="entry name" value="Sulfonate ABC transporter substrate-binding protein"/>
    <property type="match status" value="1"/>
</dbReference>
<dbReference type="RefSeq" id="WP_122187220.1">
    <property type="nucleotide sequence ID" value="NZ_RFFH01000002.1"/>
</dbReference>
<dbReference type="GO" id="GO:0042626">
    <property type="term" value="F:ATPase-coupled transmembrane transporter activity"/>
    <property type="evidence" value="ECO:0007669"/>
    <property type="project" value="InterPro"/>
</dbReference>
<keyword evidence="3" id="KW-0813">Transport</keyword>
<dbReference type="NCBIfam" id="TIGR01728">
    <property type="entry name" value="SsuA_fam"/>
    <property type="match status" value="1"/>
</dbReference>
<dbReference type="PANTHER" id="PTHR30024:SF48">
    <property type="entry name" value="ABC TRANSPORTER SUBSTRATE-BINDING PROTEIN"/>
    <property type="match status" value="1"/>
</dbReference>
<evidence type="ECO:0000256" key="7">
    <source>
        <dbReference type="SAM" id="SignalP"/>
    </source>
</evidence>
<dbReference type="EMBL" id="RFFH01000002">
    <property type="protein sequence ID" value="RMI34296.1"/>
    <property type="molecule type" value="Genomic_DNA"/>
</dbReference>
<evidence type="ECO:0000256" key="4">
    <source>
        <dbReference type="ARBA" id="ARBA00022729"/>
    </source>
</evidence>
<dbReference type="Pfam" id="PF09084">
    <property type="entry name" value="NMT1"/>
    <property type="match status" value="1"/>
</dbReference>
<organism evidence="9 10">
    <name type="scientific">Nocardia stercoris</name>
    <dbReference type="NCBI Taxonomy" id="2483361"/>
    <lineage>
        <taxon>Bacteria</taxon>
        <taxon>Bacillati</taxon>
        <taxon>Actinomycetota</taxon>
        <taxon>Actinomycetes</taxon>
        <taxon>Mycobacteriales</taxon>
        <taxon>Nocardiaceae</taxon>
        <taxon>Nocardia</taxon>
    </lineage>
</organism>
<accession>A0A3M2LB61</accession>
<dbReference type="PANTHER" id="PTHR30024">
    <property type="entry name" value="ALIPHATIC SULFONATES-BINDING PROTEIN-RELATED"/>
    <property type="match status" value="1"/>
</dbReference>
<evidence type="ECO:0000313" key="9">
    <source>
        <dbReference type="EMBL" id="RMI34296.1"/>
    </source>
</evidence>
<keyword evidence="10" id="KW-1185">Reference proteome</keyword>
<evidence type="ECO:0000256" key="5">
    <source>
        <dbReference type="ARBA" id="ARBA00055538"/>
    </source>
</evidence>
<gene>
    <name evidence="9" type="ORF">EBN03_07830</name>
</gene>
<comment type="subcellular location">
    <subcellularLocation>
        <location evidence="1">Periplasm</location>
    </subcellularLocation>
</comment>
<feature type="domain" description="Solute-binding protein family 3/N-terminal" evidence="8">
    <location>
        <begin position="42"/>
        <end position="265"/>
    </location>
</feature>
<comment type="similarity">
    <text evidence="2">Belongs to the bacterial solute-binding protein SsuA/TauA family.</text>
</comment>
<dbReference type="InterPro" id="IPR015168">
    <property type="entry name" value="SsuA/THI5"/>
</dbReference>
<dbReference type="SUPFAM" id="SSF53850">
    <property type="entry name" value="Periplasmic binding protein-like II"/>
    <property type="match status" value="1"/>
</dbReference>
<dbReference type="GO" id="GO:0042597">
    <property type="term" value="C:periplasmic space"/>
    <property type="evidence" value="ECO:0007669"/>
    <property type="project" value="UniProtKB-SubCell"/>
</dbReference>
<proteinExistence type="inferred from homology"/>
<dbReference type="OrthoDB" id="506623at2"/>
<dbReference type="Gene3D" id="3.40.190.10">
    <property type="entry name" value="Periplasmic binding protein-like II"/>
    <property type="match status" value="2"/>
</dbReference>
<feature type="chain" id="PRO_5039048442" description="Putative aliphatic sulfonates-binding protein" evidence="7">
    <location>
        <begin position="19"/>
        <end position="332"/>
    </location>
</feature>
<reference evidence="9 10" key="1">
    <citation type="submission" date="2018-10" db="EMBL/GenBank/DDBJ databases">
        <title>Isolation from cow dung.</title>
        <authorList>
            <person name="Ling L."/>
        </authorList>
    </citation>
    <scope>NUCLEOTIDE SEQUENCE [LARGE SCALE GENOMIC DNA]</scope>
    <source>
        <strain evidence="9 10">NEAU-LL90</strain>
    </source>
</reference>
<dbReference type="GO" id="GO:0016020">
    <property type="term" value="C:membrane"/>
    <property type="evidence" value="ECO:0007669"/>
    <property type="project" value="InterPro"/>
</dbReference>
<comment type="caution">
    <text evidence="9">The sequence shown here is derived from an EMBL/GenBank/DDBJ whole genome shotgun (WGS) entry which is preliminary data.</text>
</comment>